<evidence type="ECO:0000313" key="3">
    <source>
        <dbReference type="EMBL" id="KAF7823797.1"/>
    </source>
</evidence>
<name>A0A834TKD4_9FABA</name>
<evidence type="ECO:0000256" key="2">
    <source>
        <dbReference type="SAM" id="Phobius"/>
    </source>
</evidence>
<feature type="compositionally biased region" description="Basic and acidic residues" evidence="1">
    <location>
        <begin position="79"/>
        <end position="95"/>
    </location>
</feature>
<organism evidence="3 4">
    <name type="scientific">Senna tora</name>
    <dbReference type="NCBI Taxonomy" id="362788"/>
    <lineage>
        <taxon>Eukaryota</taxon>
        <taxon>Viridiplantae</taxon>
        <taxon>Streptophyta</taxon>
        <taxon>Embryophyta</taxon>
        <taxon>Tracheophyta</taxon>
        <taxon>Spermatophyta</taxon>
        <taxon>Magnoliopsida</taxon>
        <taxon>eudicotyledons</taxon>
        <taxon>Gunneridae</taxon>
        <taxon>Pentapetalae</taxon>
        <taxon>rosids</taxon>
        <taxon>fabids</taxon>
        <taxon>Fabales</taxon>
        <taxon>Fabaceae</taxon>
        <taxon>Caesalpinioideae</taxon>
        <taxon>Cassia clade</taxon>
        <taxon>Senna</taxon>
    </lineage>
</organism>
<keyword evidence="2" id="KW-0812">Transmembrane</keyword>
<dbReference type="EMBL" id="JAAIUW010000007">
    <property type="protein sequence ID" value="KAF7823797.1"/>
    <property type="molecule type" value="Genomic_DNA"/>
</dbReference>
<reference evidence="3" key="1">
    <citation type="submission" date="2020-09" db="EMBL/GenBank/DDBJ databases">
        <title>Genome-Enabled Discovery of Anthraquinone Biosynthesis in Senna tora.</title>
        <authorList>
            <person name="Kang S.-H."/>
            <person name="Pandey R.P."/>
            <person name="Lee C.-M."/>
            <person name="Sim J.-S."/>
            <person name="Jeong J.-T."/>
            <person name="Choi B.-S."/>
            <person name="Jung M."/>
            <person name="Ginzburg D."/>
            <person name="Zhao K."/>
            <person name="Won S.Y."/>
            <person name="Oh T.-J."/>
            <person name="Yu Y."/>
            <person name="Kim N.-H."/>
            <person name="Lee O.R."/>
            <person name="Lee T.-H."/>
            <person name="Bashyal P."/>
            <person name="Kim T.-S."/>
            <person name="Lee W.-H."/>
            <person name="Kawkins C."/>
            <person name="Kim C.-K."/>
            <person name="Kim J.S."/>
            <person name="Ahn B.O."/>
            <person name="Rhee S.Y."/>
            <person name="Sohng J.K."/>
        </authorList>
    </citation>
    <scope>NUCLEOTIDE SEQUENCE</scope>
    <source>
        <tissue evidence="3">Leaf</tissue>
    </source>
</reference>
<evidence type="ECO:0000256" key="1">
    <source>
        <dbReference type="SAM" id="MobiDB-lite"/>
    </source>
</evidence>
<protein>
    <submittedName>
        <fullName evidence="3">Uncharacterized protein</fullName>
    </submittedName>
</protein>
<sequence>MAAGTFLVLLVLITHPWSGAELLWFFVLVLLMLITSLVHSLVPRFSFSRSVRFRMARGVAKRKRSCLQGDVDHQAQQGDRQHDLEHTDDHGHHLQ</sequence>
<accession>A0A834TKD4</accession>
<keyword evidence="2" id="KW-1133">Transmembrane helix</keyword>
<evidence type="ECO:0000313" key="4">
    <source>
        <dbReference type="Proteomes" id="UP000634136"/>
    </source>
</evidence>
<feature type="transmembrane region" description="Helical" evidence="2">
    <location>
        <begin position="26"/>
        <end position="47"/>
    </location>
</feature>
<proteinExistence type="predicted"/>
<gene>
    <name evidence="3" type="ORF">G2W53_021941</name>
</gene>
<keyword evidence="2" id="KW-0472">Membrane</keyword>
<comment type="caution">
    <text evidence="3">The sequence shown here is derived from an EMBL/GenBank/DDBJ whole genome shotgun (WGS) entry which is preliminary data.</text>
</comment>
<dbReference type="AlphaFoldDB" id="A0A834TKD4"/>
<dbReference type="Proteomes" id="UP000634136">
    <property type="component" value="Unassembled WGS sequence"/>
</dbReference>
<feature type="region of interest" description="Disordered" evidence="1">
    <location>
        <begin position="62"/>
        <end position="95"/>
    </location>
</feature>
<keyword evidence="4" id="KW-1185">Reference proteome</keyword>